<dbReference type="EMBL" id="AFAR01000077">
    <property type="protein sequence ID" value="EGF28594.1"/>
    <property type="molecule type" value="Genomic_DNA"/>
</dbReference>
<sequence length="37" mass="4067">MPPISGGFITRDGDLQYLSTGDWHPSTDCLFAAEDRP</sequence>
<dbReference type="AlphaFoldDB" id="F2AP33"/>
<evidence type="ECO:0000313" key="2">
    <source>
        <dbReference type="Proteomes" id="UP000006222"/>
    </source>
</evidence>
<dbReference type="PATRIC" id="fig|991778.3.peg.1532"/>
<reference evidence="1 2" key="1">
    <citation type="journal article" date="2013" name="Mar. Genomics">
        <title>Expression of sulfatases in Rhodopirellula baltica and the diversity of sulfatases in the genus Rhodopirellula.</title>
        <authorList>
            <person name="Wegner C.E."/>
            <person name="Richter-Heitmann T."/>
            <person name="Klindworth A."/>
            <person name="Klockow C."/>
            <person name="Richter M."/>
            <person name="Achstetter T."/>
            <person name="Glockner F.O."/>
            <person name="Harder J."/>
        </authorList>
    </citation>
    <scope>NUCLEOTIDE SEQUENCE [LARGE SCALE GENOMIC DNA]</scope>
    <source>
        <strain evidence="1 2">WH47</strain>
    </source>
</reference>
<dbReference type="Proteomes" id="UP000006222">
    <property type="component" value="Unassembled WGS sequence"/>
</dbReference>
<gene>
    <name evidence="1" type="ORF">RBWH47_03053</name>
</gene>
<name>F2AP33_RHOBT</name>
<comment type="caution">
    <text evidence="1">The sequence shown here is derived from an EMBL/GenBank/DDBJ whole genome shotgun (WGS) entry which is preliminary data.</text>
</comment>
<accession>F2AP33</accession>
<evidence type="ECO:0000313" key="1">
    <source>
        <dbReference type="EMBL" id="EGF28594.1"/>
    </source>
</evidence>
<organism evidence="1 2">
    <name type="scientific">Rhodopirellula baltica WH47</name>
    <dbReference type="NCBI Taxonomy" id="991778"/>
    <lineage>
        <taxon>Bacteria</taxon>
        <taxon>Pseudomonadati</taxon>
        <taxon>Planctomycetota</taxon>
        <taxon>Planctomycetia</taxon>
        <taxon>Pirellulales</taxon>
        <taxon>Pirellulaceae</taxon>
        <taxon>Rhodopirellula</taxon>
    </lineage>
</organism>
<protein>
    <submittedName>
        <fullName evidence="1">Uncharacterized protein</fullName>
    </submittedName>
</protein>
<proteinExistence type="predicted"/>